<comment type="caution">
    <text evidence="1">The sequence shown here is derived from an EMBL/GenBank/DDBJ whole genome shotgun (WGS) entry which is preliminary data.</text>
</comment>
<protein>
    <submittedName>
        <fullName evidence="1">DUF3307 domain-containing protein</fullName>
    </submittedName>
</protein>
<sequence length="97" mass="11498">MIELFIKIILCHLVGDYVLQCDFIAQTKGKNWYHLFVHCALYILPFYLYFGVNWQLAVLFATHIIIDPLKARWNKITYTQDQVLHYISAFILYLIVG</sequence>
<keyword evidence="2" id="KW-1185">Reference proteome</keyword>
<gene>
    <name evidence="1" type="ORF">E5357_17350</name>
</gene>
<organism evidence="1 2">
    <name type="scientific">Hominisplanchenecus murintestinalis</name>
    <dbReference type="NCBI Taxonomy" id="2941517"/>
    <lineage>
        <taxon>Bacteria</taxon>
        <taxon>Bacillati</taxon>
        <taxon>Bacillota</taxon>
        <taxon>Clostridia</taxon>
        <taxon>Lachnospirales</taxon>
        <taxon>Lachnospiraceae</taxon>
        <taxon>Hominisplanchenecus</taxon>
    </lineage>
</organism>
<dbReference type="EMBL" id="SRZB01000088">
    <property type="protein sequence ID" value="TGX96114.1"/>
    <property type="molecule type" value="Genomic_DNA"/>
</dbReference>
<dbReference type="Proteomes" id="UP000307720">
    <property type="component" value="Unassembled WGS sequence"/>
</dbReference>
<accession>A0AC61QUS7</accession>
<name>A0AC61QUS7_9FIRM</name>
<reference evidence="1" key="1">
    <citation type="submission" date="2019-04" db="EMBL/GenBank/DDBJ databases">
        <title>Microbes associate with the intestines of laboratory mice.</title>
        <authorList>
            <person name="Navarre W."/>
            <person name="Wong E."/>
            <person name="Huang K."/>
            <person name="Tropini C."/>
            <person name="Ng K."/>
            <person name="Yu B."/>
        </authorList>
    </citation>
    <scope>NUCLEOTIDE SEQUENCE</scope>
    <source>
        <strain evidence="1">NM72_1-8</strain>
    </source>
</reference>
<evidence type="ECO:0000313" key="1">
    <source>
        <dbReference type="EMBL" id="TGX96114.1"/>
    </source>
</evidence>
<evidence type="ECO:0000313" key="2">
    <source>
        <dbReference type="Proteomes" id="UP000307720"/>
    </source>
</evidence>
<proteinExistence type="predicted"/>